<name>A0AB73N060_9LEPT</name>
<evidence type="ECO:0000313" key="2">
    <source>
        <dbReference type="Proteomes" id="UP000189337"/>
    </source>
</evidence>
<evidence type="ECO:0000313" key="1">
    <source>
        <dbReference type="EMBL" id="ONF94319.1"/>
    </source>
</evidence>
<sequence>MGLNDSNYRKLVFSFIRNFPLNNVSEHLLYQITNSEWFRKGSVASFVKFSIGENVGTPTFQEPRTL</sequence>
<dbReference type="GeneID" id="89224075"/>
<dbReference type="AlphaFoldDB" id="A0AB73N060"/>
<dbReference type="RefSeq" id="WP_004458563.1">
    <property type="nucleotide sequence ID" value="NZ_CP028370.1"/>
</dbReference>
<accession>A0AB73N060</accession>
<protein>
    <submittedName>
        <fullName evidence="1">Uncharacterized protein</fullName>
    </submittedName>
</protein>
<comment type="caution">
    <text evidence="1">The sequence shown here is derived from an EMBL/GenBank/DDBJ whole genome shotgun (WGS) entry which is preliminary data.</text>
</comment>
<reference evidence="1 2" key="1">
    <citation type="submission" date="2017-01" db="EMBL/GenBank/DDBJ databases">
        <title>Comparative genomic analysis of Brazilian Leptospira santarosai.</title>
        <authorList>
            <person name="Moreno L.Z."/>
            <person name="Miraglia F."/>
            <person name="Kremer F.S."/>
            <person name="Eslabao M.R."/>
            <person name="Lilenbaum W."/>
            <person name="Dellagostin O.A."/>
            <person name="Moreno A.M."/>
        </authorList>
    </citation>
    <scope>NUCLEOTIDE SEQUENCE [LARGE SCALE GENOMIC DNA]</scope>
    <source>
        <strain evidence="1 2">M52/8-19</strain>
    </source>
</reference>
<proteinExistence type="predicted"/>
<gene>
    <name evidence="1" type="ORF">BWD14_03360</name>
</gene>
<dbReference type="Proteomes" id="UP000189337">
    <property type="component" value="Unassembled WGS sequence"/>
</dbReference>
<dbReference type="EMBL" id="MTSU01000002">
    <property type="protein sequence ID" value="ONF94319.1"/>
    <property type="molecule type" value="Genomic_DNA"/>
</dbReference>
<organism evidence="1 2">
    <name type="scientific">Leptospira santarosai</name>
    <dbReference type="NCBI Taxonomy" id="28183"/>
    <lineage>
        <taxon>Bacteria</taxon>
        <taxon>Pseudomonadati</taxon>
        <taxon>Spirochaetota</taxon>
        <taxon>Spirochaetia</taxon>
        <taxon>Leptospirales</taxon>
        <taxon>Leptospiraceae</taxon>
        <taxon>Leptospira</taxon>
    </lineage>
</organism>